<proteinExistence type="predicted"/>
<accession>A0A1H6F5F9</accession>
<dbReference type="RefSeq" id="WP_103919282.1">
    <property type="nucleotide sequence ID" value="NZ_FMSV02000197.1"/>
</dbReference>
<name>A0A1H6F5F9_9GAMM</name>
<keyword evidence="2" id="KW-1185">Reference proteome</keyword>
<evidence type="ECO:0000313" key="1">
    <source>
        <dbReference type="EMBL" id="SEH05332.1"/>
    </source>
</evidence>
<gene>
    <name evidence="1" type="ORF">MBHS_01185</name>
</gene>
<sequence length="133" mass="15740">MKDLILQESGQEVYEFLNRHLSIDDPKTFVISTTTRFNINKQPDSTYKNIVNLHKINDIRYVNKFFESINAKIPENGLCLGFAETKNMRKKRIREKYPPVMNISLYVVDFIVKRIFPKFGPYQKESTFSLLRD</sequence>
<organism evidence="1 2">
    <name type="scientific">Candidatus Venteria ishoeyi</name>
    <dbReference type="NCBI Taxonomy" id="1899563"/>
    <lineage>
        <taxon>Bacteria</taxon>
        <taxon>Pseudomonadati</taxon>
        <taxon>Pseudomonadota</taxon>
        <taxon>Gammaproteobacteria</taxon>
        <taxon>Thiotrichales</taxon>
        <taxon>Thiotrichaceae</taxon>
        <taxon>Venteria</taxon>
    </lineage>
</organism>
<protein>
    <submittedName>
        <fullName evidence="1">Uncharacterized protein</fullName>
    </submittedName>
</protein>
<reference evidence="1 2" key="1">
    <citation type="submission" date="2016-10" db="EMBL/GenBank/DDBJ databases">
        <authorList>
            <person name="de Groot N.N."/>
        </authorList>
    </citation>
    <scope>NUCLEOTIDE SEQUENCE [LARGE SCALE GENOMIC DNA]</scope>
    <source>
        <strain evidence="1">MBHS1</strain>
    </source>
</reference>
<evidence type="ECO:0000313" key="2">
    <source>
        <dbReference type="Proteomes" id="UP000236724"/>
    </source>
</evidence>
<dbReference type="Proteomes" id="UP000236724">
    <property type="component" value="Unassembled WGS sequence"/>
</dbReference>
<dbReference type="EMBL" id="FMSV02000197">
    <property type="protein sequence ID" value="SEH05332.1"/>
    <property type="molecule type" value="Genomic_DNA"/>
</dbReference>
<dbReference type="AlphaFoldDB" id="A0A1H6F5F9"/>